<feature type="domain" description="Tf2-1-like SH3-like" evidence="1">
    <location>
        <begin position="186"/>
        <end position="231"/>
    </location>
</feature>
<keyword evidence="3" id="KW-1185">Reference proteome</keyword>
<dbReference type="InterPro" id="IPR056924">
    <property type="entry name" value="SH3_Tf2-1"/>
</dbReference>
<dbReference type="OrthoDB" id="1938712at2759"/>
<sequence length="288" mass="33105">MEALVIVQPESGKEFIVYSDAALNGLGCVMMQEGKVIVYASRRWLELLKDYKLVIDYHPGKANVVANALSRKSLYALRAMNSQIDLCDDGSVLAELKVRLMFVHQIRDAQKIDDDMISKQAQCDLNLDSEFRVDSDDCLRVRDRICVPKKSELIHLILNEAHNSHLTVHPESTKMYNNLKQFYWWHGKLSPRFIGPYEIIERIGPIAYRLLLPSGLEKIHNVFHVSMLRRHRSDPSHVIAPTKVEIQLDLSYSEEPIQFLAREIKELINKKISLVKVLWHKHGVGEAT</sequence>
<dbReference type="PANTHER" id="PTHR46148:SF44">
    <property type="entry name" value="GAG-POL POLYPROTEIN"/>
    <property type="match status" value="1"/>
</dbReference>
<dbReference type="Proteomes" id="UP000325315">
    <property type="component" value="Unassembled WGS sequence"/>
</dbReference>
<evidence type="ECO:0000313" key="2">
    <source>
        <dbReference type="EMBL" id="KAA3474136.1"/>
    </source>
</evidence>
<accession>A0A5B6VYS7</accession>
<dbReference type="Gene3D" id="1.10.340.70">
    <property type="match status" value="1"/>
</dbReference>
<protein>
    <submittedName>
        <fullName evidence="2">Integrase</fullName>
    </submittedName>
</protein>
<evidence type="ECO:0000313" key="3">
    <source>
        <dbReference type="Proteomes" id="UP000325315"/>
    </source>
</evidence>
<gene>
    <name evidence="2" type="ORF">EPI10_024457</name>
</gene>
<dbReference type="AlphaFoldDB" id="A0A5B6VYS7"/>
<dbReference type="Pfam" id="PF24626">
    <property type="entry name" value="SH3_Tf2-1"/>
    <property type="match status" value="1"/>
</dbReference>
<reference evidence="3" key="1">
    <citation type="journal article" date="2019" name="Plant Biotechnol. J.">
        <title>Genome sequencing of the Australian wild diploid species Gossypium australe highlights disease resistance and delayed gland morphogenesis.</title>
        <authorList>
            <person name="Cai Y."/>
            <person name="Cai X."/>
            <person name="Wang Q."/>
            <person name="Wang P."/>
            <person name="Zhang Y."/>
            <person name="Cai C."/>
            <person name="Xu Y."/>
            <person name="Wang K."/>
            <person name="Zhou Z."/>
            <person name="Wang C."/>
            <person name="Geng S."/>
            <person name="Li B."/>
            <person name="Dong Q."/>
            <person name="Hou Y."/>
            <person name="Wang H."/>
            <person name="Ai P."/>
            <person name="Liu Z."/>
            <person name="Yi F."/>
            <person name="Sun M."/>
            <person name="An G."/>
            <person name="Cheng J."/>
            <person name="Zhang Y."/>
            <person name="Shi Q."/>
            <person name="Xie Y."/>
            <person name="Shi X."/>
            <person name="Chang Y."/>
            <person name="Huang F."/>
            <person name="Chen Y."/>
            <person name="Hong S."/>
            <person name="Mi L."/>
            <person name="Sun Q."/>
            <person name="Zhang L."/>
            <person name="Zhou B."/>
            <person name="Peng R."/>
            <person name="Zhang X."/>
            <person name="Liu F."/>
        </authorList>
    </citation>
    <scope>NUCLEOTIDE SEQUENCE [LARGE SCALE GENOMIC DNA]</scope>
    <source>
        <strain evidence="3">cv. PA1801</strain>
    </source>
</reference>
<organism evidence="2 3">
    <name type="scientific">Gossypium australe</name>
    <dbReference type="NCBI Taxonomy" id="47621"/>
    <lineage>
        <taxon>Eukaryota</taxon>
        <taxon>Viridiplantae</taxon>
        <taxon>Streptophyta</taxon>
        <taxon>Embryophyta</taxon>
        <taxon>Tracheophyta</taxon>
        <taxon>Spermatophyta</taxon>
        <taxon>Magnoliopsida</taxon>
        <taxon>eudicotyledons</taxon>
        <taxon>Gunneridae</taxon>
        <taxon>Pentapetalae</taxon>
        <taxon>rosids</taxon>
        <taxon>malvids</taxon>
        <taxon>Malvales</taxon>
        <taxon>Malvaceae</taxon>
        <taxon>Malvoideae</taxon>
        <taxon>Gossypium</taxon>
    </lineage>
</organism>
<proteinExistence type="predicted"/>
<dbReference type="PANTHER" id="PTHR46148">
    <property type="entry name" value="CHROMO DOMAIN-CONTAINING PROTEIN"/>
    <property type="match status" value="1"/>
</dbReference>
<comment type="caution">
    <text evidence="2">The sequence shown here is derived from an EMBL/GenBank/DDBJ whole genome shotgun (WGS) entry which is preliminary data.</text>
</comment>
<dbReference type="EMBL" id="SMMG02000005">
    <property type="protein sequence ID" value="KAA3474136.1"/>
    <property type="molecule type" value="Genomic_DNA"/>
</dbReference>
<evidence type="ECO:0000259" key="1">
    <source>
        <dbReference type="Pfam" id="PF24626"/>
    </source>
</evidence>
<name>A0A5B6VYS7_9ROSI</name>